<evidence type="ECO:0000256" key="3">
    <source>
        <dbReference type="PROSITE-ProRule" id="PRU10007"/>
    </source>
</evidence>
<dbReference type="FunFam" id="3.40.309.10:FF:000012">
    <property type="entry name" value="Betaine aldehyde dehydrogenase"/>
    <property type="match status" value="1"/>
</dbReference>
<dbReference type="EMBL" id="NEVM01000005">
    <property type="protein sequence ID" value="OZI31547.1"/>
    <property type="molecule type" value="Genomic_DNA"/>
</dbReference>
<dbReference type="FunFam" id="3.40.605.10:FF:000026">
    <property type="entry name" value="Aldehyde dehydrogenase, putative"/>
    <property type="match status" value="1"/>
</dbReference>
<dbReference type="InterPro" id="IPR016163">
    <property type="entry name" value="Ald_DH_C"/>
</dbReference>
<protein>
    <submittedName>
        <fullName evidence="6">Carnitine dehydratase</fullName>
    </submittedName>
</protein>
<evidence type="ECO:0000256" key="4">
    <source>
        <dbReference type="RuleBase" id="RU003345"/>
    </source>
</evidence>
<dbReference type="Pfam" id="PF00171">
    <property type="entry name" value="Aldedh"/>
    <property type="match status" value="1"/>
</dbReference>
<organism evidence="6 7">
    <name type="scientific">Bordetella genomosp. 10</name>
    <dbReference type="NCBI Taxonomy" id="1416804"/>
    <lineage>
        <taxon>Bacteria</taxon>
        <taxon>Pseudomonadati</taxon>
        <taxon>Pseudomonadota</taxon>
        <taxon>Betaproteobacteria</taxon>
        <taxon>Burkholderiales</taxon>
        <taxon>Alcaligenaceae</taxon>
        <taxon>Bordetella</taxon>
    </lineage>
</organism>
<dbReference type="InterPro" id="IPR016160">
    <property type="entry name" value="Ald_DH_CS_CYS"/>
</dbReference>
<dbReference type="Proteomes" id="UP000216020">
    <property type="component" value="Unassembled WGS sequence"/>
</dbReference>
<dbReference type="OrthoDB" id="6187633at2"/>
<dbReference type="AlphaFoldDB" id="A0A261S3H4"/>
<accession>A0A261S3H4</accession>
<name>A0A261S3H4_9BORD</name>
<evidence type="ECO:0000259" key="5">
    <source>
        <dbReference type="Pfam" id="PF00171"/>
    </source>
</evidence>
<dbReference type="FunFam" id="3.40.605.10:FF:000007">
    <property type="entry name" value="NAD/NADP-dependent betaine aldehyde dehydrogenase"/>
    <property type="match status" value="1"/>
</dbReference>
<gene>
    <name evidence="6" type="ORF">CAL29_27030</name>
</gene>
<evidence type="ECO:0000313" key="6">
    <source>
        <dbReference type="EMBL" id="OZI31547.1"/>
    </source>
</evidence>
<dbReference type="SUPFAM" id="SSF53720">
    <property type="entry name" value="ALDH-like"/>
    <property type="match status" value="1"/>
</dbReference>
<dbReference type="PROSITE" id="PS00070">
    <property type="entry name" value="ALDEHYDE_DEHYDR_CYS"/>
    <property type="match status" value="1"/>
</dbReference>
<dbReference type="CDD" id="cd07114">
    <property type="entry name" value="ALDH_DhaS"/>
    <property type="match status" value="1"/>
</dbReference>
<dbReference type="InterPro" id="IPR029510">
    <property type="entry name" value="Ald_DH_CS_GLU"/>
</dbReference>
<evidence type="ECO:0000256" key="1">
    <source>
        <dbReference type="ARBA" id="ARBA00009986"/>
    </source>
</evidence>
<dbReference type="GO" id="GO:0016620">
    <property type="term" value="F:oxidoreductase activity, acting on the aldehyde or oxo group of donors, NAD or NADP as acceptor"/>
    <property type="evidence" value="ECO:0007669"/>
    <property type="project" value="InterPro"/>
</dbReference>
<evidence type="ECO:0000256" key="2">
    <source>
        <dbReference type="ARBA" id="ARBA00023002"/>
    </source>
</evidence>
<dbReference type="Gene3D" id="3.40.309.10">
    <property type="entry name" value="Aldehyde Dehydrogenase, Chain A, domain 2"/>
    <property type="match status" value="1"/>
</dbReference>
<dbReference type="Gene3D" id="3.40.605.10">
    <property type="entry name" value="Aldehyde Dehydrogenase, Chain A, domain 1"/>
    <property type="match status" value="1"/>
</dbReference>
<proteinExistence type="inferred from homology"/>
<dbReference type="InterPro" id="IPR016162">
    <property type="entry name" value="Ald_DH_N"/>
</dbReference>
<keyword evidence="7" id="KW-1185">Reference proteome</keyword>
<comment type="caution">
    <text evidence="6">The sequence shown here is derived from an EMBL/GenBank/DDBJ whole genome shotgun (WGS) entry which is preliminary data.</text>
</comment>
<keyword evidence="2 4" id="KW-0560">Oxidoreductase</keyword>
<comment type="similarity">
    <text evidence="1 4">Belongs to the aldehyde dehydrogenase family.</text>
</comment>
<evidence type="ECO:0000313" key="7">
    <source>
        <dbReference type="Proteomes" id="UP000216020"/>
    </source>
</evidence>
<dbReference type="InterPro" id="IPR015590">
    <property type="entry name" value="Aldehyde_DH_dom"/>
</dbReference>
<dbReference type="InterPro" id="IPR016161">
    <property type="entry name" value="Ald_DH/histidinol_DH"/>
</dbReference>
<feature type="domain" description="Aldehyde dehydrogenase" evidence="5">
    <location>
        <begin position="35"/>
        <end position="491"/>
    </location>
</feature>
<feature type="active site" evidence="3">
    <location>
        <position position="264"/>
    </location>
</feature>
<dbReference type="PROSITE" id="PS00687">
    <property type="entry name" value="ALDEHYDE_DEHYDR_GLU"/>
    <property type="match status" value="1"/>
</dbReference>
<dbReference type="PANTHER" id="PTHR11699">
    <property type="entry name" value="ALDEHYDE DEHYDROGENASE-RELATED"/>
    <property type="match status" value="1"/>
</dbReference>
<reference evidence="7" key="1">
    <citation type="submission" date="2017-05" db="EMBL/GenBank/DDBJ databases">
        <title>Complete and WGS of Bordetella genogroups.</title>
        <authorList>
            <person name="Spilker T."/>
            <person name="Lipuma J."/>
        </authorList>
    </citation>
    <scope>NUCLEOTIDE SEQUENCE [LARGE SCALE GENOMIC DNA]</scope>
    <source>
        <strain evidence="7">AU16122</strain>
    </source>
</reference>
<sequence>MVPHDRQPRGQQETSVIQKYSLYIDGERVPGTGGRMLQSTNPYTGAVWAEVPDASAQDVAAAVAAANRAFEREWRHTPGIKRAALMLKLAGLIEKDADRMSRIESTDNGKIVRETRPQMLWVGRQLRYFAGYADKLFGQQVPVDQPDVLDYLTLEPYGVAALITAWNSPLALLANKLAPALAAGNCVVVKPSEHASASTLEFAALVEEAGFPAGVFNVVTGGAETGRALVEDPGVALVSFTGSPGVGREIAAMAGRRLVPVKLELGGKSPNIIFDDADLDRAVVGALAGIFGATGQTCVAGSRLLVQRKVLDEVANRLAERAQRIRMGDPLDPATEMGTVANEPQFSRILAAIDSAKAAGARLVTGGGRARGEGLGEGYFIEPTIFSDVDNASHLAQEEIFGPVLAIIPFDTEEEAIRLANDSRYGLAAGLWTRDLSRAMRVSRALQAGSVWVNTYRALAAGAPFGGFKESGIGRERGEAGLREYLTTRNVMIDYSTEVRDPFAIRT</sequence>